<evidence type="ECO:0000256" key="2">
    <source>
        <dbReference type="ARBA" id="ARBA00004123"/>
    </source>
</evidence>
<dbReference type="CDD" id="cd16657">
    <property type="entry name" value="RING-Ubox_UBE4A"/>
    <property type="match status" value="1"/>
</dbReference>
<dbReference type="PANTHER" id="PTHR13931">
    <property type="entry name" value="UBIQUITINATION FACTOR E4"/>
    <property type="match status" value="1"/>
</dbReference>
<dbReference type="GO" id="GO:0036503">
    <property type="term" value="P:ERAD pathway"/>
    <property type="evidence" value="ECO:0007669"/>
    <property type="project" value="InterPro"/>
</dbReference>
<evidence type="ECO:0000256" key="11">
    <source>
        <dbReference type="SAM" id="MobiDB-lite"/>
    </source>
</evidence>
<evidence type="ECO:0000256" key="5">
    <source>
        <dbReference type="ARBA" id="ARBA00007434"/>
    </source>
</evidence>
<feature type="compositionally biased region" description="Polar residues" evidence="11">
    <location>
        <begin position="8"/>
        <end position="27"/>
    </location>
</feature>
<evidence type="ECO:0000256" key="3">
    <source>
        <dbReference type="ARBA" id="ARBA00004496"/>
    </source>
</evidence>
<dbReference type="Pfam" id="PF10408">
    <property type="entry name" value="Ufd2P_core"/>
    <property type="match status" value="1"/>
</dbReference>
<dbReference type="Pfam" id="PF04564">
    <property type="entry name" value="U-box"/>
    <property type="match status" value="1"/>
</dbReference>
<evidence type="ECO:0000256" key="1">
    <source>
        <dbReference type="ARBA" id="ARBA00000900"/>
    </source>
</evidence>
<dbReference type="GO" id="GO:0034450">
    <property type="term" value="F:ubiquitin-ubiquitin ligase activity"/>
    <property type="evidence" value="ECO:0007669"/>
    <property type="project" value="InterPro"/>
</dbReference>
<dbReference type="InterPro" id="IPR003613">
    <property type="entry name" value="Ubox_domain"/>
</dbReference>
<dbReference type="FunFam" id="3.30.40.10:FF:000055">
    <property type="entry name" value="Ubiquitin conjugation factor e4 a"/>
    <property type="match status" value="1"/>
</dbReference>
<dbReference type="Proteomes" id="UP000683925">
    <property type="component" value="Unassembled WGS sequence"/>
</dbReference>
<protein>
    <recommendedName>
        <fullName evidence="6">RING-type E3 ubiquitin transferase</fullName>
        <ecNumber evidence="6">2.3.2.27</ecNumber>
    </recommendedName>
</protein>
<dbReference type="GO" id="GO:0006511">
    <property type="term" value="P:ubiquitin-dependent protein catabolic process"/>
    <property type="evidence" value="ECO:0007669"/>
    <property type="project" value="InterPro"/>
</dbReference>
<evidence type="ECO:0000256" key="9">
    <source>
        <dbReference type="ARBA" id="ARBA00022786"/>
    </source>
</evidence>
<evidence type="ECO:0000256" key="8">
    <source>
        <dbReference type="ARBA" id="ARBA00022679"/>
    </source>
</evidence>
<dbReference type="InterPro" id="IPR019474">
    <property type="entry name" value="Ub_conjug_fac_E4_core"/>
</dbReference>
<evidence type="ECO:0000313" key="14">
    <source>
        <dbReference type="Proteomes" id="UP000683925"/>
    </source>
</evidence>
<dbReference type="GO" id="GO:0005737">
    <property type="term" value="C:cytoplasm"/>
    <property type="evidence" value="ECO:0007669"/>
    <property type="project" value="UniProtKB-SubCell"/>
</dbReference>
<feature type="compositionally biased region" description="Low complexity" evidence="11">
    <location>
        <begin position="38"/>
        <end position="51"/>
    </location>
</feature>
<feature type="domain" description="U-box" evidence="12">
    <location>
        <begin position="915"/>
        <end position="989"/>
    </location>
</feature>
<keyword evidence="14" id="KW-1185">Reference proteome</keyword>
<keyword evidence="10" id="KW-0539">Nucleus</keyword>
<evidence type="ECO:0000256" key="10">
    <source>
        <dbReference type="ARBA" id="ARBA00023242"/>
    </source>
</evidence>
<organism evidence="13 14">
    <name type="scientific">Paramecium octaurelia</name>
    <dbReference type="NCBI Taxonomy" id="43137"/>
    <lineage>
        <taxon>Eukaryota</taxon>
        <taxon>Sar</taxon>
        <taxon>Alveolata</taxon>
        <taxon>Ciliophora</taxon>
        <taxon>Intramacronucleata</taxon>
        <taxon>Oligohymenophorea</taxon>
        <taxon>Peniculida</taxon>
        <taxon>Parameciidae</taxon>
        <taxon>Paramecium</taxon>
    </lineage>
</organism>
<feature type="region of interest" description="Disordered" evidence="11">
    <location>
        <begin position="1"/>
        <end position="64"/>
    </location>
</feature>
<dbReference type="EC" id="2.3.2.27" evidence="6"/>
<dbReference type="GO" id="GO:0000151">
    <property type="term" value="C:ubiquitin ligase complex"/>
    <property type="evidence" value="ECO:0007669"/>
    <property type="project" value="InterPro"/>
</dbReference>
<dbReference type="OrthoDB" id="312224at2759"/>
<dbReference type="GO" id="GO:0005634">
    <property type="term" value="C:nucleus"/>
    <property type="evidence" value="ECO:0007669"/>
    <property type="project" value="UniProtKB-SubCell"/>
</dbReference>
<dbReference type="SMART" id="SM00504">
    <property type="entry name" value="Ubox"/>
    <property type="match status" value="1"/>
</dbReference>
<proteinExistence type="inferred from homology"/>
<comment type="pathway">
    <text evidence="4">Protein modification; protein ubiquitination.</text>
</comment>
<dbReference type="InterPro" id="IPR045132">
    <property type="entry name" value="UBE4"/>
</dbReference>
<dbReference type="OMA" id="YCKKHPL"/>
<comment type="caution">
    <text evidence="13">The sequence shown here is derived from an EMBL/GenBank/DDBJ whole genome shotgun (WGS) entry which is preliminary data.</text>
</comment>
<gene>
    <name evidence="13" type="ORF">POCTA_138.1.T1200008</name>
</gene>
<dbReference type="PROSITE" id="PS51698">
    <property type="entry name" value="U_BOX"/>
    <property type="match status" value="1"/>
</dbReference>
<dbReference type="AlphaFoldDB" id="A0A8S1XEX6"/>
<name>A0A8S1XEX6_PAROT</name>
<evidence type="ECO:0000256" key="6">
    <source>
        <dbReference type="ARBA" id="ARBA00012483"/>
    </source>
</evidence>
<keyword evidence="7" id="KW-0963">Cytoplasm</keyword>
<keyword evidence="9" id="KW-0833">Ubl conjugation pathway</keyword>
<evidence type="ECO:0000256" key="4">
    <source>
        <dbReference type="ARBA" id="ARBA00004906"/>
    </source>
</evidence>
<feature type="compositionally biased region" description="Basic and acidic residues" evidence="11">
    <location>
        <begin position="28"/>
        <end position="37"/>
    </location>
</feature>
<evidence type="ECO:0000313" key="13">
    <source>
        <dbReference type="EMBL" id="CAD8199564.1"/>
    </source>
</evidence>
<evidence type="ECO:0000256" key="7">
    <source>
        <dbReference type="ARBA" id="ARBA00022490"/>
    </source>
</evidence>
<dbReference type="GO" id="GO:0000209">
    <property type="term" value="P:protein polyubiquitination"/>
    <property type="evidence" value="ECO:0007669"/>
    <property type="project" value="TreeGrafter"/>
</dbReference>
<dbReference type="PANTHER" id="PTHR13931:SF2">
    <property type="entry name" value="UBIQUITIN CONJUGATION FACTOR E4 B"/>
    <property type="match status" value="1"/>
</dbReference>
<comment type="catalytic activity">
    <reaction evidence="1">
        <text>S-ubiquitinyl-[E2 ubiquitin-conjugating enzyme]-L-cysteine + [acceptor protein]-L-lysine = [E2 ubiquitin-conjugating enzyme]-L-cysteine + N(6)-ubiquitinyl-[acceptor protein]-L-lysine.</text>
        <dbReference type="EC" id="2.3.2.27"/>
    </reaction>
</comment>
<sequence length="1001" mass="118193">MGQAQPAKMNSQQEEQSNEKLTQQPAQRNEKNFEGQEQHSNQPNQQQMTQNLISHQNEQSDSENIDEEIQSAYDIENILLSRTFGIFTNTQQIYGKEVDFIPKDQILTVDFLIEQVYYQFLTSSQFTEQEKLKFLIKSLSSLSNSEVKNEAVILAEGRIKKERYFDLLNHIQGQLLTCTLYPDAFEWQNIEEDPNVFEDAKNFRADIIFNEIFCSNNCGMSENTIKNLLDYLETQASEDDSFKFLELMLKRELKLYQRLAFDNIQLQKHSLALLHILAQYKKLMEKLLLNSWAYCKFDLINTGIHFQQRSIVGILLSLSSFPTDGHLWKSHFSDDRKQMMEQMSSLRAKIFIIIDELCILFEKILNSNEILRYKLFEFLSNIIKLNLNLEKQLNIQLQKLSSSPGLVYHFFYILTYLFNKFADSQTTINLFIKKIDLNLLSYCKKHPLFQSLYQNVDLLASELTPFVEPEEFKTVIDPMTALYLFTQRLSHIVANSLQQFYISTIMREMKDLPQEVFQAQAINKLLKQKISFDLQILHPKSIKYTMQFLSFANQLALSLIDTDLKPIYPYGLLSTTFLIDTQAFVSIYCFNDEIINYVMELQKCCEFAAISMNKKLLPNPHLRIRSINIFQIIDDKKGSLLSKEARQNWRQSQDLNILFDSKYLRTFLVDGLIQSFIDTEKVAEGNQYFSKLNIRVKICLIIRYLLQVHKASYQESLFHGFKNDQEQQLHFSNFFLNDFIYVIEECLLTLRNLKKLQDDQPSFFQNHQFHRLQKELTVKSYFFYEYLRSLEVITSIYPEIFLIDEIREKLAIHLNYILEQINGKSSEDKPQNIDLQTFDKMFIVEILINIYMNLRKNKQFILEVVKDERSFSVELFKKTQQSNNCEKYSQQFEEFIVQIEELNQKQKVLFQNQEDIPEEFLDPLCFSFMSDPVKLPHSNVIVDRLTIKKHLLNNSIDPFDRSPLTLDMVIEQKELKQKIEDYIAKNLEKLNNKQTLNQEQK</sequence>
<comment type="similarity">
    <text evidence="5">Belongs to the ubiquitin conjugation factor E4 family.</text>
</comment>
<accession>A0A8S1XEX6</accession>
<reference evidence="13" key="1">
    <citation type="submission" date="2021-01" db="EMBL/GenBank/DDBJ databases">
        <authorList>
            <consortium name="Genoscope - CEA"/>
            <person name="William W."/>
        </authorList>
    </citation>
    <scope>NUCLEOTIDE SEQUENCE</scope>
</reference>
<keyword evidence="8" id="KW-0808">Transferase</keyword>
<comment type="subcellular location">
    <subcellularLocation>
        <location evidence="3">Cytoplasm</location>
    </subcellularLocation>
    <subcellularLocation>
        <location evidence="2">Nucleus</location>
    </subcellularLocation>
</comment>
<dbReference type="EMBL" id="CAJJDP010000120">
    <property type="protein sequence ID" value="CAD8199564.1"/>
    <property type="molecule type" value="Genomic_DNA"/>
</dbReference>
<evidence type="ECO:0000259" key="12">
    <source>
        <dbReference type="PROSITE" id="PS51698"/>
    </source>
</evidence>